<accession>A0A7W4ZN82</accession>
<comment type="caution">
    <text evidence="2">The sequence shown here is derived from an EMBL/GenBank/DDBJ whole genome shotgun (WGS) entry which is preliminary data.</text>
</comment>
<dbReference type="Pfam" id="PF14013">
    <property type="entry name" value="MT0933_antitox"/>
    <property type="match status" value="1"/>
</dbReference>
<dbReference type="EMBL" id="JACHXE010000001">
    <property type="protein sequence ID" value="MBB3075614.1"/>
    <property type="molecule type" value="Genomic_DNA"/>
</dbReference>
<dbReference type="RefSeq" id="WP_184589911.1">
    <property type="nucleotide sequence ID" value="NZ_BMUP01000001.1"/>
</dbReference>
<evidence type="ECO:0000313" key="2">
    <source>
        <dbReference type="EMBL" id="MBB3075614.1"/>
    </source>
</evidence>
<dbReference type="AlphaFoldDB" id="A0A7W4ZN82"/>
<gene>
    <name evidence="2" type="ORF">FHS41_002083</name>
</gene>
<proteinExistence type="predicted"/>
<evidence type="ECO:0008006" key="4">
    <source>
        <dbReference type="Google" id="ProtNLM"/>
    </source>
</evidence>
<dbReference type="InterPro" id="IPR028037">
    <property type="entry name" value="Antitoxin_Rv0909/MT0933"/>
</dbReference>
<name>A0A7W4ZN82_9ACTN</name>
<sequence>MGLLHHMKAKLGPAKGKVSDLAQRHEGKVHHGLEKAAHAVDKRTKGKYSDRIQSGTGKAKGAMDRLAHKGDNGPDAAHTTPPRDAGGTTPPPNASGATPPEGPPPTS</sequence>
<keyword evidence="3" id="KW-1185">Reference proteome</keyword>
<organism evidence="2 3">
    <name type="scientific">Streptomyces violarus</name>
    <dbReference type="NCBI Taxonomy" id="67380"/>
    <lineage>
        <taxon>Bacteria</taxon>
        <taxon>Bacillati</taxon>
        <taxon>Actinomycetota</taxon>
        <taxon>Actinomycetes</taxon>
        <taxon>Kitasatosporales</taxon>
        <taxon>Streptomycetaceae</taxon>
        <taxon>Streptomyces</taxon>
    </lineage>
</organism>
<evidence type="ECO:0000313" key="3">
    <source>
        <dbReference type="Proteomes" id="UP000572907"/>
    </source>
</evidence>
<feature type="region of interest" description="Disordered" evidence="1">
    <location>
        <begin position="1"/>
        <end position="107"/>
    </location>
</feature>
<feature type="compositionally biased region" description="Basic and acidic residues" evidence="1">
    <location>
        <begin position="22"/>
        <end position="50"/>
    </location>
</feature>
<protein>
    <recommendedName>
        <fullName evidence="4">Antitoxin</fullName>
    </recommendedName>
</protein>
<dbReference type="Proteomes" id="UP000572907">
    <property type="component" value="Unassembled WGS sequence"/>
</dbReference>
<evidence type="ECO:0000256" key="1">
    <source>
        <dbReference type="SAM" id="MobiDB-lite"/>
    </source>
</evidence>
<reference evidence="2 3" key="1">
    <citation type="submission" date="2020-08" db="EMBL/GenBank/DDBJ databases">
        <title>Genomic Encyclopedia of Type Strains, Phase III (KMG-III): the genomes of soil and plant-associated and newly described type strains.</title>
        <authorList>
            <person name="Whitman W."/>
        </authorList>
    </citation>
    <scope>NUCLEOTIDE SEQUENCE [LARGE SCALE GENOMIC DNA]</scope>
    <source>
        <strain evidence="2 3">CECT 3237</strain>
    </source>
</reference>
<feature type="compositionally biased region" description="Basic and acidic residues" evidence="1">
    <location>
        <begin position="61"/>
        <end position="72"/>
    </location>
</feature>